<dbReference type="PROSITE" id="PS51318">
    <property type="entry name" value="TAT"/>
    <property type="match status" value="1"/>
</dbReference>
<evidence type="ECO:0000256" key="3">
    <source>
        <dbReference type="ARBA" id="ARBA00022448"/>
    </source>
</evidence>
<dbReference type="PROSITE" id="PS50983">
    <property type="entry name" value="FE_B12_PBP"/>
    <property type="match status" value="1"/>
</dbReference>
<dbReference type="PANTHER" id="PTHR30532:SF24">
    <property type="entry name" value="FERRIC ENTEROBACTIN-BINDING PERIPLASMIC PROTEIN FEPB"/>
    <property type="match status" value="1"/>
</dbReference>
<dbReference type="EMBL" id="SHKL01000001">
    <property type="protein sequence ID" value="RZT83790.1"/>
    <property type="molecule type" value="Genomic_DNA"/>
</dbReference>
<comment type="subcellular location">
    <subcellularLocation>
        <location evidence="1">Cell envelope</location>
    </subcellularLocation>
</comment>
<dbReference type="Pfam" id="PF01497">
    <property type="entry name" value="Peripla_BP_2"/>
    <property type="match status" value="1"/>
</dbReference>
<dbReference type="AlphaFoldDB" id="A0A4V2FQ84"/>
<evidence type="ECO:0000256" key="2">
    <source>
        <dbReference type="ARBA" id="ARBA00008814"/>
    </source>
</evidence>
<reference evidence="6 7" key="1">
    <citation type="submission" date="2019-02" db="EMBL/GenBank/DDBJ databases">
        <title>Sequencing the genomes of 1000 actinobacteria strains.</title>
        <authorList>
            <person name="Klenk H.-P."/>
        </authorList>
    </citation>
    <scope>NUCLEOTIDE SEQUENCE [LARGE SCALE GENOMIC DNA]</scope>
    <source>
        <strain evidence="6 7">DSM 45779</strain>
    </source>
</reference>
<dbReference type="SUPFAM" id="SSF53807">
    <property type="entry name" value="Helical backbone' metal receptor"/>
    <property type="match status" value="1"/>
</dbReference>
<keyword evidence="7" id="KW-1185">Reference proteome</keyword>
<protein>
    <submittedName>
        <fullName evidence="6">Iron complex transport system substrate-binding protein</fullName>
    </submittedName>
</protein>
<evidence type="ECO:0000313" key="6">
    <source>
        <dbReference type="EMBL" id="RZT83790.1"/>
    </source>
</evidence>
<dbReference type="GO" id="GO:1901678">
    <property type="term" value="P:iron coordination entity transport"/>
    <property type="evidence" value="ECO:0007669"/>
    <property type="project" value="UniProtKB-ARBA"/>
</dbReference>
<dbReference type="InterPro" id="IPR006311">
    <property type="entry name" value="TAT_signal"/>
</dbReference>
<evidence type="ECO:0000313" key="7">
    <source>
        <dbReference type="Proteomes" id="UP000291591"/>
    </source>
</evidence>
<keyword evidence="4" id="KW-0732">Signal</keyword>
<name>A0A4V2FQ84_PSEST</name>
<evidence type="ECO:0000259" key="5">
    <source>
        <dbReference type="PROSITE" id="PS50983"/>
    </source>
</evidence>
<dbReference type="PANTHER" id="PTHR30532">
    <property type="entry name" value="IRON III DICITRATE-BINDING PERIPLASMIC PROTEIN"/>
    <property type="match status" value="1"/>
</dbReference>
<dbReference type="InterPro" id="IPR051313">
    <property type="entry name" value="Bact_iron-sidero_bind"/>
</dbReference>
<evidence type="ECO:0000256" key="4">
    <source>
        <dbReference type="ARBA" id="ARBA00022729"/>
    </source>
</evidence>
<keyword evidence="3" id="KW-0813">Transport</keyword>
<sequence>MERFTRRQVLLGSLAAGGVLLTGCGGGDETSGGAAAGAGFPATIEHKFGTTTIERAPTRVVTVGYQEHDFVLALGVAPVGVRYWYGPENEVVYPWAKQAAQAVNANPAILNMDTIDPEKVAALRPDLILGTYSDLTQESYALLSKIAPTVGIPKGFNDYGLPWQDATRTIGTALGRSDRAEQLITDLDARFAAVRDANPQFAGKTVAVATYGANQLSVFASQDPRSRFFTSLGFVVPPRYDELSGTSFYAELSFERATELDQDLLVWDQISFTPGGRATIAANPLVQRLNATRAGHTVYIEGATELAFAWNSVLSLPSALDGIVPQLEKAYPKTGG</sequence>
<dbReference type="PROSITE" id="PS51257">
    <property type="entry name" value="PROKAR_LIPOPROTEIN"/>
    <property type="match status" value="1"/>
</dbReference>
<gene>
    <name evidence="6" type="ORF">EV383_0608</name>
</gene>
<organism evidence="6 7">
    <name type="scientific">Pseudonocardia sediminis</name>
    <dbReference type="NCBI Taxonomy" id="1397368"/>
    <lineage>
        <taxon>Bacteria</taxon>
        <taxon>Bacillati</taxon>
        <taxon>Actinomycetota</taxon>
        <taxon>Actinomycetes</taxon>
        <taxon>Pseudonocardiales</taxon>
        <taxon>Pseudonocardiaceae</taxon>
        <taxon>Pseudonocardia</taxon>
    </lineage>
</organism>
<dbReference type="CDD" id="cd01146">
    <property type="entry name" value="FhuD"/>
    <property type="match status" value="1"/>
</dbReference>
<comment type="similarity">
    <text evidence="2">Belongs to the bacterial solute-binding protein 8 family.</text>
</comment>
<comment type="caution">
    <text evidence="6">The sequence shown here is derived from an EMBL/GenBank/DDBJ whole genome shotgun (WGS) entry which is preliminary data.</text>
</comment>
<dbReference type="RefSeq" id="WP_165438214.1">
    <property type="nucleotide sequence ID" value="NZ_SHKL01000001.1"/>
</dbReference>
<evidence type="ECO:0000256" key="1">
    <source>
        <dbReference type="ARBA" id="ARBA00004196"/>
    </source>
</evidence>
<dbReference type="InterPro" id="IPR002491">
    <property type="entry name" value="ABC_transptr_periplasmic_BD"/>
</dbReference>
<dbReference type="Gene3D" id="3.40.50.1980">
    <property type="entry name" value="Nitrogenase molybdenum iron protein domain"/>
    <property type="match status" value="2"/>
</dbReference>
<accession>A0A4V2FQ84</accession>
<proteinExistence type="inferred from homology"/>
<dbReference type="GO" id="GO:0030288">
    <property type="term" value="C:outer membrane-bounded periplasmic space"/>
    <property type="evidence" value="ECO:0007669"/>
    <property type="project" value="TreeGrafter"/>
</dbReference>
<feature type="domain" description="Fe/B12 periplasmic-binding" evidence="5">
    <location>
        <begin position="59"/>
        <end position="331"/>
    </location>
</feature>
<dbReference type="Proteomes" id="UP000291591">
    <property type="component" value="Unassembled WGS sequence"/>
</dbReference>